<sequence length="44" mass="5286">MDLKHLNLEHRLNIMDERQWFGLVFQICQCLLLIVLAGIMLYKL</sequence>
<evidence type="ECO:0000313" key="3">
    <source>
        <dbReference type="Proteomes" id="UP000190675"/>
    </source>
</evidence>
<feature type="transmembrane region" description="Helical" evidence="1">
    <location>
        <begin position="20"/>
        <end position="42"/>
    </location>
</feature>
<keyword evidence="1" id="KW-1133">Transmembrane helix</keyword>
<organism evidence="2 3">
    <name type="scientific">Bradyrhizobium erythrophlei</name>
    <dbReference type="NCBI Taxonomy" id="1437360"/>
    <lineage>
        <taxon>Bacteria</taxon>
        <taxon>Pseudomonadati</taxon>
        <taxon>Pseudomonadota</taxon>
        <taxon>Alphaproteobacteria</taxon>
        <taxon>Hyphomicrobiales</taxon>
        <taxon>Nitrobacteraceae</taxon>
        <taxon>Bradyrhizobium</taxon>
    </lineage>
</organism>
<accession>A0A1M5R2W7</accession>
<keyword evidence="1" id="KW-0812">Transmembrane</keyword>
<evidence type="ECO:0000256" key="1">
    <source>
        <dbReference type="SAM" id="Phobius"/>
    </source>
</evidence>
<dbReference type="AlphaFoldDB" id="A0A1M5R2W7"/>
<evidence type="ECO:0000313" key="2">
    <source>
        <dbReference type="EMBL" id="SHH20785.1"/>
    </source>
</evidence>
<gene>
    <name evidence="2" type="ORF">SAMN05444169_6319</name>
</gene>
<proteinExistence type="predicted"/>
<dbReference type="EMBL" id="LT670818">
    <property type="protein sequence ID" value="SHH20785.1"/>
    <property type="molecule type" value="Genomic_DNA"/>
</dbReference>
<keyword evidence="1" id="KW-0472">Membrane</keyword>
<dbReference type="Proteomes" id="UP000190675">
    <property type="component" value="Chromosome I"/>
</dbReference>
<name>A0A1M5R2W7_9BRAD</name>
<protein>
    <submittedName>
        <fullName evidence="2">Uncharacterized protein</fullName>
    </submittedName>
</protein>
<reference evidence="2 3" key="1">
    <citation type="submission" date="2016-11" db="EMBL/GenBank/DDBJ databases">
        <authorList>
            <person name="Jaros S."/>
            <person name="Januszkiewicz K."/>
            <person name="Wedrychowicz H."/>
        </authorList>
    </citation>
    <scope>NUCLEOTIDE SEQUENCE [LARGE SCALE GENOMIC DNA]</scope>
    <source>
        <strain evidence="2 3">GAS242</strain>
    </source>
</reference>